<feature type="transmembrane region" description="Helical" evidence="3">
    <location>
        <begin position="94"/>
        <end position="117"/>
    </location>
</feature>
<evidence type="ECO:0000313" key="5">
    <source>
        <dbReference type="Proteomes" id="UP000070457"/>
    </source>
</evidence>
<comment type="subcellular location">
    <subcellularLocation>
        <location evidence="1">Endomembrane system</location>
        <topology evidence="1">Multi-pass membrane protein</topology>
    </subcellularLocation>
</comment>
<dbReference type="PANTHER" id="PTHR36838">
    <property type="entry name" value="AUXIN EFFLUX CARRIER FAMILY PROTEIN"/>
    <property type="match status" value="1"/>
</dbReference>
<keyword evidence="3" id="KW-0472">Membrane</keyword>
<keyword evidence="3" id="KW-1133">Transmembrane helix</keyword>
<feature type="transmembrane region" description="Helical" evidence="3">
    <location>
        <begin position="220"/>
        <end position="240"/>
    </location>
</feature>
<dbReference type="EMBL" id="JYNZ01000002">
    <property type="protein sequence ID" value="KXK27371.1"/>
    <property type="molecule type" value="Genomic_DNA"/>
</dbReference>
<organism evidence="4 5">
    <name type="scientific">candidate division WS6 bacterium OLB20</name>
    <dbReference type="NCBI Taxonomy" id="1617426"/>
    <lineage>
        <taxon>Bacteria</taxon>
        <taxon>Candidatus Dojkabacteria</taxon>
    </lineage>
</organism>
<accession>A0A136M0E3</accession>
<dbReference type="InterPro" id="IPR038770">
    <property type="entry name" value="Na+/solute_symporter_sf"/>
</dbReference>
<protein>
    <recommendedName>
        <fullName evidence="6">Membrane transport protein</fullName>
    </recommendedName>
</protein>
<evidence type="ECO:0000256" key="3">
    <source>
        <dbReference type="SAM" id="Phobius"/>
    </source>
</evidence>
<sequence length="244" mass="26032">MLILAGLLGLTIMLVSAAAARTARLKQAQQGALVLCALAYSVGPVAYPFVQLNFSESVFAQVVLIDLVLFVSVMVLGPAVAASYDSSSRLSVNAVIRTILTDVLLLSVIAATVLNTFRVDLPVFVTDSASYIGASFSFLVTVYLALSLKMPDIRQIRLLGGFVMFRLIAAMVGAFAIAAAVRADTGSFQALLLTFFTPVSTFPLVYTSRHRLDSELVAQLSLLSRIIVLILYPVLMAVLLEAGP</sequence>
<feature type="transmembrane region" description="Helical" evidence="3">
    <location>
        <begin position="58"/>
        <end position="82"/>
    </location>
</feature>
<dbReference type="AlphaFoldDB" id="A0A136M0E3"/>
<evidence type="ECO:0000256" key="1">
    <source>
        <dbReference type="ARBA" id="ARBA00004127"/>
    </source>
</evidence>
<proteinExistence type="predicted"/>
<reference evidence="4 5" key="1">
    <citation type="submission" date="2015-02" db="EMBL/GenBank/DDBJ databases">
        <title>Improved understanding of the partial-nitritation anammox process through 23 genomes representing the majority of the microbial community.</title>
        <authorList>
            <person name="Speth D.R."/>
            <person name="In T Zandt M."/>
            <person name="Guerrero Cruz S."/>
            <person name="Jetten M.S."/>
            <person name="Dutilh B.E."/>
        </authorList>
    </citation>
    <scope>NUCLEOTIDE SEQUENCE [LARGE SCALE GENOMIC DNA]</scope>
    <source>
        <strain evidence="4">OLB20</strain>
    </source>
</reference>
<gene>
    <name evidence="4" type="ORF">TR69_WS6001000247</name>
</gene>
<feature type="transmembrane region" description="Helical" evidence="3">
    <location>
        <begin position="129"/>
        <end position="146"/>
    </location>
</feature>
<dbReference type="Gene3D" id="1.20.1530.20">
    <property type="match status" value="1"/>
</dbReference>
<keyword evidence="3" id="KW-0812">Transmembrane</keyword>
<dbReference type="Proteomes" id="UP000070457">
    <property type="component" value="Unassembled WGS sequence"/>
</dbReference>
<name>A0A136M0E3_9BACT</name>
<dbReference type="PANTHER" id="PTHR36838:SF3">
    <property type="entry name" value="TRANSPORTER AUXIN EFFLUX CARRIER EC FAMILY"/>
    <property type="match status" value="1"/>
</dbReference>
<keyword evidence="2" id="KW-0813">Transport</keyword>
<evidence type="ECO:0008006" key="6">
    <source>
        <dbReference type="Google" id="ProtNLM"/>
    </source>
</evidence>
<evidence type="ECO:0000313" key="4">
    <source>
        <dbReference type="EMBL" id="KXK27371.1"/>
    </source>
</evidence>
<feature type="transmembrane region" description="Helical" evidence="3">
    <location>
        <begin position="158"/>
        <end position="181"/>
    </location>
</feature>
<dbReference type="GO" id="GO:0012505">
    <property type="term" value="C:endomembrane system"/>
    <property type="evidence" value="ECO:0007669"/>
    <property type="project" value="UniProtKB-SubCell"/>
</dbReference>
<comment type="caution">
    <text evidence="4">The sequence shown here is derived from an EMBL/GenBank/DDBJ whole genome shotgun (WGS) entry which is preliminary data.</text>
</comment>
<evidence type="ECO:0000256" key="2">
    <source>
        <dbReference type="ARBA" id="ARBA00022448"/>
    </source>
</evidence>
<feature type="transmembrane region" description="Helical" evidence="3">
    <location>
        <begin position="187"/>
        <end position="208"/>
    </location>
</feature>